<dbReference type="Proteomes" id="UP000269669">
    <property type="component" value="Unassembled WGS sequence"/>
</dbReference>
<reference evidence="3 4" key="1">
    <citation type="submission" date="2018-12" db="EMBL/GenBank/DDBJ databases">
        <title>Sequencing of bacterial isolates from soil warming experiment in Harvard Forest, Massachusetts, USA.</title>
        <authorList>
            <person name="Deangelis K."/>
        </authorList>
    </citation>
    <scope>NUCLEOTIDE SEQUENCE [LARGE SCALE GENOMIC DNA]</scope>
    <source>
        <strain evidence="3 4">EB153</strain>
    </source>
</reference>
<dbReference type="AlphaFoldDB" id="A0A428MFH1"/>
<dbReference type="RefSeq" id="WP_125484345.1">
    <property type="nucleotide sequence ID" value="NZ_RSDW01000001.1"/>
</dbReference>
<dbReference type="Gene3D" id="2.60.40.1120">
    <property type="entry name" value="Carboxypeptidase-like, regulatory domain"/>
    <property type="match status" value="1"/>
</dbReference>
<evidence type="ECO:0000313" key="4">
    <source>
        <dbReference type="Proteomes" id="UP000269669"/>
    </source>
</evidence>
<dbReference type="PROSITE" id="PS01156">
    <property type="entry name" value="TONB_DEPENDENT_REC_2"/>
    <property type="match status" value="1"/>
</dbReference>
<feature type="chain" id="PRO_5019320562" evidence="1">
    <location>
        <begin position="24"/>
        <end position="1084"/>
    </location>
</feature>
<keyword evidence="1" id="KW-0732">Signal</keyword>
<dbReference type="InterPro" id="IPR057601">
    <property type="entry name" value="Oar-like_b-barrel"/>
</dbReference>
<dbReference type="GO" id="GO:0030246">
    <property type="term" value="F:carbohydrate binding"/>
    <property type="evidence" value="ECO:0007669"/>
    <property type="project" value="InterPro"/>
</dbReference>
<feature type="domain" description="TonB-dependent transporter Oar-like beta-barrel" evidence="2">
    <location>
        <begin position="238"/>
        <end position="1077"/>
    </location>
</feature>
<comment type="caution">
    <text evidence="3">The sequence shown here is derived from an EMBL/GenBank/DDBJ whole genome shotgun (WGS) entry which is preliminary data.</text>
</comment>
<dbReference type="GO" id="GO:0004180">
    <property type="term" value="F:carboxypeptidase activity"/>
    <property type="evidence" value="ECO:0007669"/>
    <property type="project" value="UniProtKB-KW"/>
</dbReference>
<dbReference type="Pfam" id="PF25183">
    <property type="entry name" value="OMP_b-brl_4"/>
    <property type="match status" value="1"/>
</dbReference>
<dbReference type="EMBL" id="RSDW01000001">
    <property type="protein sequence ID" value="RSL15626.1"/>
    <property type="molecule type" value="Genomic_DNA"/>
</dbReference>
<dbReference type="Pfam" id="PF13620">
    <property type="entry name" value="CarboxypepD_reg"/>
    <property type="match status" value="1"/>
</dbReference>
<keyword evidence="4" id="KW-1185">Reference proteome</keyword>
<feature type="signal peptide" evidence="1">
    <location>
        <begin position="1"/>
        <end position="23"/>
    </location>
</feature>
<proteinExistence type="predicted"/>
<gene>
    <name evidence="3" type="ORF">EDE15_1117</name>
</gene>
<evidence type="ECO:0000256" key="1">
    <source>
        <dbReference type="SAM" id="SignalP"/>
    </source>
</evidence>
<dbReference type="OrthoDB" id="97893at2"/>
<keyword evidence="3" id="KW-0121">Carboxypeptidase</keyword>
<dbReference type="SUPFAM" id="SSF49452">
    <property type="entry name" value="Starch-binding domain-like"/>
    <property type="match status" value="1"/>
</dbReference>
<evidence type="ECO:0000313" key="3">
    <source>
        <dbReference type="EMBL" id="RSL15626.1"/>
    </source>
</evidence>
<sequence>MTQFWKKHLRILLTFLIAFPAFGQTFRGTVSGTVLDTQGAVITDAAVVLVNPATGVALNAKSGKTGDFLFPELPVGTYQLTVSFSGFRTQKIDNIDVAVSKIVDLKVELSVGAEAAIVDVNASGVTTDTTSSALVTVIDSKSVQEMPMNGRNFTQMIKFAPGVNISSSVNGSRTASINYQVDGVDNVDAYLGIVASNQGGIQSIAGGLIPIEAIDQFSMQSGGEADQGRNAGANSNMVLKSGTNKIHGDVFYFDRNEFFASISPFAAVGSRKPLIRNHQGGFTLGGPIWKDHTFLFLAGEIQVAKANVALTDTVLTDAWIAQAKGFMANFGVAVNPVSQNLYNLLYPANSKSGPATANNYFASGASNYNSFNGVIKLDHKFSDKYSISLHYIGTTGKQTAPTGSDYAQYFQTAPMHIHNASIVQTSVFNSHLLNIITFGTNYFKQTFNDADQNFNPQQNAGLNLGLNGIIAAGAPTLTVSGFDITGATQPSGRTDVTGHVVDNLHWTLGRHALKFGGEFRRADVDLLYFSNARGSFSFDGTRGPWDTAAGALTPAANAYCAANGLSANCSSLSYIGDFLAGMPTNASGAKLLQGNAERIFLLNTIDSWAQDDFQATRKLTLNLGVRYTVPGVVHDAANDLYSFVPGTTPAFQVPLYKNYYGSFGPRFGFAYSPFDDNTTVIRGSYGLFYDVPGMSAMVSGTTTNGGDSYTQNNPAGPHAAVTYIASNVTFATNINPFVGANPPQLGAFGVNPNIKTPYAETYSLGIEQQLSKSTLVTVGYVGTVGHRLLALLDLNQPVANGTSTASARPYQQLSFPGQTITTGKSLAGINQLDNAADSNFNSLQVVIKQAPWHGIQTTFNYTWAHSLDDNSSTTTPMNSYNIHQDYGNSTFDTRNTVTGFVYYDAPQLFHVMPRVSKGWQLNALYTFSGGTPISPLVSTDNSATKQLKDRPNFTGVNPFAGRTVITAANGTRQYQYLLQGSAYFSTPTPGTYGNLQRDNFYGPGFGAVDFSLFKHTAITERIMSEFRIECFNIMNQANLANPSVSNINSATTFGRITQTRNGAGAPGLGYGEPRNVQFALKLQF</sequence>
<dbReference type="SUPFAM" id="SSF56935">
    <property type="entry name" value="Porins"/>
    <property type="match status" value="1"/>
</dbReference>
<evidence type="ECO:0000259" key="2">
    <source>
        <dbReference type="Pfam" id="PF25183"/>
    </source>
</evidence>
<keyword evidence="3" id="KW-0645">Protease</keyword>
<name>A0A428MFH1_9BACT</name>
<dbReference type="InterPro" id="IPR010917">
    <property type="entry name" value="TonB_rcpt_CS"/>
</dbReference>
<dbReference type="InterPro" id="IPR013784">
    <property type="entry name" value="Carb-bd-like_fold"/>
</dbReference>
<accession>A0A428MFH1</accession>
<keyword evidence="3" id="KW-0378">Hydrolase</keyword>
<protein>
    <submittedName>
        <fullName evidence="3">Carboxypeptidase family protein</fullName>
    </submittedName>
</protein>
<organism evidence="3 4">
    <name type="scientific">Edaphobacter aggregans</name>
    <dbReference type="NCBI Taxonomy" id="570835"/>
    <lineage>
        <taxon>Bacteria</taxon>
        <taxon>Pseudomonadati</taxon>
        <taxon>Acidobacteriota</taxon>
        <taxon>Terriglobia</taxon>
        <taxon>Terriglobales</taxon>
        <taxon>Acidobacteriaceae</taxon>
        <taxon>Edaphobacter</taxon>
    </lineage>
</organism>